<dbReference type="AlphaFoldDB" id="A0ABC9ARN7"/>
<dbReference type="Proteomes" id="UP001497457">
    <property type="component" value="Chromosome 22rd"/>
</dbReference>
<accession>A0ABC9ARN7</accession>
<reference evidence="3" key="1">
    <citation type="submission" date="2024-10" db="EMBL/GenBank/DDBJ databases">
        <authorList>
            <person name="Ryan C."/>
        </authorList>
    </citation>
    <scope>NUCLEOTIDE SEQUENCE [LARGE SCALE GENOMIC DNA]</scope>
</reference>
<dbReference type="PANTHER" id="PTHR33074:SF124">
    <property type="entry name" value="DUF1618 DOMAIN-CONTAINING PROTEIN"/>
    <property type="match status" value="1"/>
</dbReference>
<name>A0ABC9ARN7_9POAL</name>
<dbReference type="InterPro" id="IPR011676">
    <property type="entry name" value="DUF1618"/>
</dbReference>
<dbReference type="Pfam" id="PF07762">
    <property type="entry name" value="DUF1618"/>
    <property type="match status" value="1"/>
</dbReference>
<evidence type="ECO:0000313" key="3">
    <source>
        <dbReference type="EMBL" id="CAL4985480.1"/>
    </source>
</evidence>
<protein>
    <recommendedName>
        <fullName evidence="2">DUF1618 domain-containing protein</fullName>
    </recommendedName>
</protein>
<feature type="domain" description="DUF1618" evidence="2">
    <location>
        <begin position="207"/>
        <end position="337"/>
    </location>
</feature>
<proteinExistence type="predicted"/>
<evidence type="ECO:0000313" key="4">
    <source>
        <dbReference type="Proteomes" id="UP001497457"/>
    </source>
</evidence>
<feature type="region of interest" description="Disordered" evidence="1">
    <location>
        <begin position="1"/>
        <end position="20"/>
    </location>
</feature>
<evidence type="ECO:0000256" key="1">
    <source>
        <dbReference type="SAM" id="MobiDB-lite"/>
    </source>
</evidence>
<evidence type="ECO:0000259" key="2">
    <source>
        <dbReference type="Pfam" id="PF07762"/>
    </source>
</evidence>
<gene>
    <name evidence="3" type="ORF">URODEC1_LOCUS57973</name>
</gene>
<keyword evidence="4" id="KW-1185">Reference proteome</keyword>
<dbReference type="PANTHER" id="PTHR33074">
    <property type="entry name" value="EXPRESSED PROTEIN-RELATED"/>
    <property type="match status" value="1"/>
</dbReference>
<dbReference type="EMBL" id="OZ075132">
    <property type="protein sequence ID" value="CAL4985480.1"/>
    <property type="molecule type" value="Genomic_DNA"/>
</dbReference>
<sequence>MTTKRSRSSRQERSNPPVAPAAAYPPWVVLDQNGVEEVQGCTSSSIADAKTMAFASSTTGVPISVSLCLASPPEGSRVCVQHPAGVGVNYSHVVAAHGDCMLVQVAGIQYCMTDHFVYNIGDVAAILVPAHALRTREFVVADLNVLDVSDDPHAPKAAELLLLRSAAAGEWIMKRPPMSHYNGDGGELPAASWTNHTVIPFRDRLCWVDLRHGLMFADVFNENPALRYVPLPDVHVDPCITEPSERNVCVTDGGGTIKFVDICPRYRCKGAGHAYCQSSHHAYTVRTWTLRMHDMAWVKDGSIDSTELWSLDSYKGIIPRVELDYPVVCIDDPHIICVLVCEGNHKQRGDWSMWRIMVDMRSKTYDRPSATPKSDQCALVINRSFPAGHPST</sequence>
<organism evidence="3 4">
    <name type="scientific">Urochloa decumbens</name>
    <dbReference type="NCBI Taxonomy" id="240449"/>
    <lineage>
        <taxon>Eukaryota</taxon>
        <taxon>Viridiplantae</taxon>
        <taxon>Streptophyta</taxon>
        <taxon>Embryophyta</taxon>
        <taxon>Tracheophyta</taxon>
        <taxon>Spermatophyta</taxon>
        <taxon>Magnoliopsida</taxon>
        <taxon>Liliopsida</taxon>
        <taxon>Poales</taxon>
        <taxon>Poaceae</taxon>
        <taxon>PACMAD clade</taxon>
        <taxon>Panicoideae</taxon>
        <taxon>Panicodae</taxon>
        <taxon>Paniceae</taxon>
        <taxon>Melinidinae</taxon>
        <taxon>Urochloa</taxon>
    </lineage>
</organism>